<gene>
    <name evidence="1" type="ORF">MLD38_009371</name>
</gene>
<keyword evidence="2" id="KW-1185">Reference proteome</keyword>
<name>A0ACB9RXB2_9MYRT</name>
<dbReference type="Proteomes" id="UP001057402">
    <property type="component" value="Chromosome 3"/>
</dbReference>
<sequence>MRSASRHSRDASNAFLRGDHSAAHRSSKAQEQWAVAEKLNNEAAKEILFLRNSKFDIRTLDLHGLHKTEALQALSK</sequence>
<protein>
    <submittedName>
        <fullName evidence="1">Uncharacterized protein</fullName>
    </submittedName>
</protein>
<evidence type="ECO:0000313" key="1">
    <source>
        <dbReference type="EMBL" id="KAI4383545.1"/>
    </source>
</evidence>
<comment type="caution">
    <text evidence="1">The sequence shown here is derived from an EMBL/GenBank/DDBJ whole genome shotgun (WGS) entry which is preliminary data.</text>
</comment>
<dbReference type="EMBL" id="CM042882">
    <property type="protein sequence ID" value="KAI4383545.1"/>
    <property type="molecule type" value="Genomic_DNA"/>
</dbReference>
<accession>A0ACB9RXB2</accession>
<evidence type="ECO:0000313" key="2">
    <source>
        <dbReference type="Proteomes" id="UP001057402"/>
    </source>
</evidence>
<proteinExistence type="predicted"/>
<reference evidence="2" key="1">
    <citation type="journal article" date="2023" name="Front. Plant Sci.">
        <title>Chromosomal-level genome assembly of Melastoma candidum provides insights into trichome evolution.</title>
        <authorList>
            <person name="Zhong Y."/>
            <person name="Wu W."/>
            <person name="Sun C."/>
            <person name="Zou P."/>
            <person name="Liu Y."/>
            <person name="Dai S."/>
            <person name="Zhou R."/>
        </authorList>
    </citation>
    <scope>NUCLEOTIDE SEQUENCE [LARGE SCALE GENOMIC DNA]</scope>
</reference>
<organism evidence="1 2">
    <name type="scientific">Melastoma candidum</name>
    <dbReference type="NCBI Taxonomy" id="119954"/>
    <lineage>
        <taxon>Eukaryota</taxon>
        <taxon>Viridiplantae</taxon>
        <taxon>Streptophyta</taxon>
        <taxon>Embryophyta</taxon>
        <taxon>Tracheophyta</taxon>
        <taxon>Spermatophyta</taxon>
        <taxon>Magnoliopsida</taxon>
        <taxon>eudicotyledons</taxon>
        <taxon>Gunneridae</taxon>
        <taxon>Pentapetalae</taxon>
        <taxon>rosids</taxon>
        <taxon>malvids</taxon>
        <taxon>Myrtales</taxon>
        <taxon>Melastomataceae</taxon>
        <taxon>Melastomatoideae</taxon>
        <taxon>Melastomateae</taxon>
        <taxon>Melastoma</taxon>
    </lineage>
</organism>